<dbReference type="PANTHER" id="PTHR43290">
    <property type="entry name" value="MEVALONATE KINASE"/>
    <property type="match status" value="1"/>
</dbReference>
<name>A0A8P0TPI8_CANLF</name>
<evidence type="ECO:0000256" key="2">
    <source>
        <dbReference type="ARBA" id="ARBA00022777"/>
    </source>
</evidence>
<reference evidence="3" key="2">
    <citation type="submission" date="2025-08" db="UniProtKB">
        <authorList>
            <consortium name="Ensembl"/>
        </authorList>
    </citation>
    <scope>IDENTIFICATION</scope>
</reference>
<organism evidence="3 4">
    <name type="scientific">Canis lupus familiaris</name>
    <name type="common">Dog</name>
    <name type="synonym">Canis familiaris</name>
    <dbReference type="NCBI Taxonomy" id="9615"/>
    <lineage>
        <taxon>Eukaryota</taxon>
        <taxon>Metazoa</taxon>
        <taxon>Chordata</taxon>
        <taxon>Craniata</taxon>
        <taxon>Vertebrata</taxon>
        <taxon>Euteleostomi</taxon>
        <taxon>Mammalia</taxon>
        <taxon>Eutheria</taxon>
        <taxon>Laurasiatheria</taxon>
        <taxon>Carnivora</taxon>
        <taxon>Caniformia</taxon>
        <taxon>Canidae</taxon>
        <taxon>Canis</taxon>
    </lineage>
</organism>
<proteinExistence type="predicted"/>
<dbReference type="GO" id="GO:0004496">
    <property type="term" value="F:mevalonate kinase activity"/>
    <property type="evidence" value="ECO:0007669"/>
    <property type="project" value="InterPro"/>
</dbReference>
<sequence>MLSEVLLVSAPGKVILHGEHAVVHGKIALAVALNLRTFLRLQPHSNGKMCLNLPNIGVKRAWDVARLQLQDTSFLGPCPAWISRCGQSCPRGLAWAPAPPTLCVWQLLS</sequence>
<dbReference type="GO" id="GO:0005524">
    <property type="term" value="F:ATP binding"/>
    <property type="evidence" value="ECO:0007669"/>
    <property type="project" value="InterPro"/>
</dbReference>
<evidence type="ECO:0000256" key="1">
    <source>
        <dbReference type="ARBA" id="ARBA00022679"/>
    </source>
</evidence>
<dbReference type="GO" id="GO:0005737">
    <property type="term" value="C:cytoplasm"/>
    <property type="evidence" value="ECO:0007669"/>
    <property type="project" value="InterPro"/>
</dbReference>
<dbReference type="Ensembl" id="ENSCAFT00000095530.1">
    <property type="protein sequence ID" value="ENSCAFP00000071473.1"/>
    <property type="gene ID" value="ENSCAFG00000010834.6"/>
</dbReference>
<keyword evidence="1" id="KW-0808">Transferase</keyword>
<dbReference type="SUPFAM" id="SSF54211">
    <property type="entry name" value="Ribosomal protein S5 domain 2-like"/>
    <property type="match status" value="1"/>
</dbReference>
<dbReference type="OrthoDB" id="1652964at2759"/>
<dbReference type="InterPro" id="IPR020568">
    <property type="entry name" value="Ribosomal_Su5_D2-typ_SF"/>
</dbReference>
<dbReference type="Gene3D" id="3.30.230.10">
    <property type="match status" value="1"/>
</dbReference>
<accession>A0A8P0TPI8</accession>
<dbReference type="InterPro" id="IPR014721">
    <property type="entry name" value="Ribsml_uS5_D2-typ_fold_subgr"/>
</dbReference>
<dbReference type="AlphaFoldDB" id="A0A8P0TPI8"/>
<protein>
    <submittedName>
        <fullName evidence="3">Mevalonate kinase</fullName>
    </submittedName>
</protein>
<evidence type="ECO:0000313" key="3">
    <source>
        <dbReference type="Ensembl" id="ENSCAFP00000071473.1"/>
    </source>
</evidence>
<dbReference type="InterPro" id="IPR006205">
    <property type="entry name" value="Mev_gal_kin"/>
</dbReference>
<gene>
    <name evidence="3" type="primary">MVK</name>
</gene>
<reference evidence="3 4" key="1">
    <citation type="journal article" date="2005" name="Nature">
        <title>Genome sequence, comparative analysis and haplotype structure of the domestic dog.</title>
        <authorList>
            <consortium name="Broad Sequencing Platform"/>
            <person name="Lindblad-Toh K."/>
            <person name="Wade C.M."/>
            <person name="Mikkelsen T.S."/>
            <person name="Karlsson E.K."/>
            <person name="Jaffe D.B."/>
            <person name="Kamal M."/>
            <person name="Clamp M."/>
            <person name="Chang J.L."/>
            <person name="Kulbokas E.J. III"/>
            <person name="Zody M.C."/>
            <person name="Mauceli E."/>
            <person name="Xie X."/>
            <person name="Breen M."/>
            <person name="Wayne R.K."/>
            <person name="Ostrander E.A."/>
            <person name="Ponting C.P."/>
            <person name="Galibert F."/>
            <person name="Smith D.R."/>
            <person name="DeJong P.J."/>
            <person name="Kirkness E."/>
            <person name="Alvarez P."/>
            <person name="Biagi T."/>
            <person name="Brockman W."/>
            <person name="Butler J."/>
            <person name="Chin C.W."/>
            <person name="Cook A."/>
            <person name="Cuff J."/>
            <person name="Daly M.J."/>
            <person name="DeCaprio D."/>
            <person name="Gnerre S."/>
            <person name="Grabherr M."/>
            <person name="Kellis M."/>
            <person name="Kleber M."/>
            <person name="Bardeleben C."/>
            <person name="Goodstadt L."/>
            <person name="Heger A."/>
            <person name="Hitte C."/>
            <person name="Kim L."/>
            <person name="Koepfli K.P."/>
            <person name="Parker H.G."/>
            <person name="Pollinger J.P."/>
            <person name="Searle S.M."/>
            <person name="Sutter N.B."/>
            <person name="Thomas R."/>
            <person name="Webber C."/>
            <person name="Baldwin J."/>
            <person name="Abebe A."/>
            <person name="Abouelleil A."/>
            <person name="Aftuck L."/>
            <person name="Ait-Zahra M."/>
            <person name="Aldredge T."/>
            <person name="Allen N."/>
            <person name="An P."/>
            <person name="Anderson S."/>
            <person name="Antoine C."/>
            <person name="Arachchi H."/>
            <person name="Aslam A."/>
            <person name="Ayotte L."/>
            <person name="Bachantsang P."/>
            <person name="Barry A."/>
            <person name="Bayul T."/>
            <person name="Benamara M."/>
            <person name="Berlin A."/>
            <person name="Bessette D."/>
            <person name="Blitshteyn B."/>
            <person name="Bloom T."/>
            <person name="Blye J."/>
            <person name="Boguslavskiy L."/>
            <person name="Bonnet C."/>
            <person name="Boukhgalter B."/>
            <person name="Brown A."/>
            <person name="Cahill P."/>
            <person name="Calixte N."/>
            <person name="Camarata J."/>
            <person name="Cheshatsang Y."/>
            <person name="Chu J."/>
            <person name="Citroen M."/>
            <person name="Collymore A."/>
            <person name="Cooke P."/>
            <person name="Dawoe T."/>
            <person name="Daza R."/>
            <person name="Decktor K."/>
            <person name="DeGray S."/>
            <person name="Dhargay N."/>
            <person name="Dooley K."/>
            <person name="Dooley K."/>
            <person name="Dorje P."/>
            <person name="Dorjee K."/>
            <person name="Dorris L."/>
            <person name="Duffey N."/>
            <person name="Dupes A."/>
            <person name="Egbiremolen O."/>
            <person name="Elong R."/>
            <person name="Falk J."/>
            <person name="Farina A."/>
            <person name="Faro S."/>
            <person name="Ferguson D."/>
            <person name="Ferreira P."/>
            <person name="Fisher S."/>
            <person name="FitzGerald M."/>
            <person name="Foley K."/>
            <person name="Foley C."/>
            <person name="Franke A."/>
            <person name="Friedrich D."/>
            <person name="Gage D."/>
            <person name="Garber M."/>
            <person name="Gearin G."/>
            <person name="Giannoukos G."/>
            <person name="Goode T."/>
            <person name="Goyette A."/>
            <person name="Graham J."/>
            <person name="Grandbois E."/>
            <person name="Gyaltsen K."/>
            <person name="Hafez N."/>
            <person name="Hagopian D."/>
            <person name="Hagos B."/>
            <person name="Hall J."/>
            <person name="Healy C."/>
            <person name="Hegarty R."/>
            <person name="Honan T."/>
            <person name="Horn A."/>
            <person name="Houde N."/>
            <person name="Hughes L."/>
            <person name="Hunnicutt L."/>
            <person name="Husby M."/>
            <person name="Jester B."/>
            <person name="Jones C."/>
            <person name="Kamat A."/>
            <person name="Kanga B."/>
            <person name="Kells C."/>
            <person name="Khazanovich D."/>
            <person name="Kieu A.C."/>
            <person name="Kisner P."/>
            <person name="Kumar M."/>
            <person name="Lance K."/>
            <person name="Landers T."/>
            <person name="Lara M."/>
            <person name="Lee W."/>
            <person name="Leger J.P."/>
            <person name="Lennon N."/>
            <person name="Leuper L."/>
            <person name="LeVine S."/>
            <person name="Liu J."/>
            <person name="Liu X."/>
            <person name="Lokyitsang Y."/>
            <person name="Lokyitsang T."/>
            <person name="Lui A."/>
            <person name="Macdonald J."/>
            <person name="Major J."/>
            <person name="Marabella R."/>
            <person name="Maru K."/>
            <person name="Matthews C."/>
            <person name="McDonough S."/>
            <person name="Mehta T."/>
            <person name="Meldrim J."/>
            <person name="Melnikov A."/>
            <person name="Meneus L."/>
            <person name="Mihalev A."/>
            <person name="Mihova T."/>
            <person name="Miller K."/>
            <person name="Mittelman R."/>
            <person name="Mlenga V."/>
            <person name="Mulrain L."/>
            <person name="Munson G."/>
            <person name="Navidi A."/>
            <person name="Naylor J."/>
            <person name="Nguyen T."/>
            <person name="Nguyen N."/>
            <person name="Nguyen C."/>
            <person name="Nguyen T."/>
            <person name="Nicol R."/>
            <person name="Norbu N."/>
            <person name="Norbu C."/>
            <person name="Novod N."/>
            <person name="Nyima T."/>
            <person name="Olandt P."/>
            <person name="O'Neill B."/>
            <person name="O'Neill K."/>
            <person name="Osman S."/>
            <person name="Oyono L."/>
            <person name="Patti C."/>
            <person name="Perrin D."/>
            <person name="Phunkhang P."/>
            <person name="Pierre F."/>
            <person name="Priest M."/>
            <person name="Rachupka A."/>
            <person name="Raghuraman S."/>
            <person name="Rameau R."/>
            <person name="Ray V."/>
            <person name="Raymond C."/>
            <person name="Rege F."/>
            <person name="Rise C."/>
            <person name="Rogers J."/>
            <person name="Rogov P."/>
            <person name="Sahalie J."/>
            <person name="Settipalli S."/>
            <person name="Sharpe T."/>
            <person name="Shea T."/>
            <person name="Sheehan M."/>
            <person name="Sherpa N."/>
            <person name="Shi J."/>
            <person name="Shih D."/>
            <person name="Sloan J."/>
            <person name="Smith C."/>
            <person name="Sparrow T."/>
            <person name="Stalker J."/>
            <person name="Stange-Thomann N."/>
            <person name="Stavropoulos S."/>
            <person name="Stone C."/>
            <person name="Stone S."/>
            <person name="Sykes S."/>
            <person name="Tchuinga P."/>
            <person name="Tenzing P."/>
            <person name="Tesfaye S."/>
            <person name="Thoulutsang D."/>
            <person name="Thoulutsang Y."/>
            <person name="Topham K."/>
            <person name="Topping I."/>
            <person name="Tsamla T."/>
            <person name="Vassiliev H."/>
            <person name="Venkataraman V."/>
            <person name="Vo A."/>
            <person name="Wangchuk T."/>
            <person name="Wangdi T."/>
            <person name="Weiand M."/>
            <person name="Wilkinson J."/>
            <person name="Wilson A."/>
            <person name="Yadav S."/>
            <person name="Yang S."/>
            <person name="Yang X."/>
            <person name="Young G."/>
            <person name="Yu Q."/>
            <person name="Zainoun J."/>
            <person name="Zembek L."/>
            <person name="Zimmer A."/>
            <person name="Lander E.S."/>
        </authorList>
    </citation>
    <scope>NUCLEOTIDE SEQUENCE [LARGE SCALE GENOMIC DNA]</scope>
    <source>
        <strain evidence="3">Boxer</strain>
    </source>
</reference>
<dbReference type="Proteomes" id="UP000002254">
    <property type="component" value="Chromosome 26"/>
</dbReference>
<keyword evidence="2" id="KW-0418">Kinase</keyword>
<dbReference type="GO" id="GO:0008299">
    <property type="term" value="P:isoprenoid biosynthetic process"/>
    <property type="evidence" value="ECO:0007669"/>
    <property type="project" value="InterPro"/>
</dbReference>
<dbReference type="PANTHER" id="PTHR43290:SF2">
    <property type="entry name" value="MEVALONATE KINASE"/>
    <property type="match status" value="1"/>
</dbReference>
<evidence type="ECO:0000313" key="4">
    <source>
        <dbReference type="Proteomes" id="UP000002254"/>
    </source>
</evidence>